<evidence type="ECO:0000313" key="2">
    <source>
        <dbReference type="Proteomes" id="UP001589747"/>
    </source>
</evidence>
<name>A0ABV5KTX3_9BACL</name>
<proteinExistence type="predicted"/>
<protein>
    <submittedName>
        <fullName evidence="1">Uncharacterized protein</fullName>
    </submittedName>
</protein>
<sequence length="157" mass="17484">MTSTFNPKPAKLSQWDALSLESLRQYGWTDDELIRRVLADSLPNDESKFRFDYAQLVNLAREQGELFSQAVKLGYQVKYSTLRGIESWLLLALNREAELHADPGREAVTVSLTEAEAARLASILSFGWSIAPQDETPEGGGSALYRVAPIERGPVIE</sequence>
<dbReference type="Proteomes" id="UP001589747">
    <property type="component" value="Unassembled WGS sequence"/>
</dbReference>
<comment type="caution">
    <text evidence="1">The sequence shown here is derived from an EMBL/GenBank/DDBJ whole genome shotgun (WGS) entry which is preliminary data.</text>
</comment>
<reference evidence="1 2" key="1">
    <citation type="submission" date="2024-09" db="EMBL/GenBank/DDBJ databases">
        <authorList>
            <person name="Sun Q."/>
            <person name="Mori K."/>
        </authorList>
    </citation>
    <scope>NUCLEOTIDE SEQUENCE [LARGE SCALE GENOMIC DNA]</scope>
    <source>
        <strain evidence="1 2">TISTR 2452</strain>
    </source>
</reference>
<gene>
    <name evidence="1" type="ORF">ACFFSY_17255</name>
</gene>
<evidence type="ECO:0000313" key="1">
    <source>
        <dbReference type="EMBL" id="MFB9327678.1"/>
    </source>
</evidence>
<organism evidence="1 2">
    <name type="scientific">Paenibacillus aurantiacus</name>
    <dbReference type="NCBI Taxonomy" id="1936118"/>
    <lineage>
        <taxon>Bacteria</taxon>
        <taxon>Bacillati</taxon>
        <taxon>Bacillota</taxon>
        <taxon>Bacilli</taxon>
        <taxon>Bacillales</taxon>
        <taxon>Paenibacillaceae</taxon>
        <taxon>Paenibacillus</taxon>
    </lineage>
</organism>
<keyword evidence="2" id="KW-1185">Reference proteome</keyword>
<accession>A0ABV5KTX3</accession>
<dbReference type="EMBL" id="JBHMDO010000028">
    <property type="protein sequence ID" value="MFB9327678.1"/>
    <property type="molecule type" value="Genomic_DNA"/>
</dbReference>
<dbReference type="RefSeq" id="WP_377496233.1">
    <property type="nucleotide sequence ID" value="NZ_JBHMDO010000028.1"/>
</dbReference>